<comment type="caution">
    <text evidence="4">The sequence shown here is derived from an EMBL/GenBank/DDBJ whole genome shotgun (WGS) entry which is preliminary data.</text>
</comment>
<dbReference type="CDD" id="cd05399">
    <property type="entry name" value="NT_Rel-Spo_like"/>
    <property type="match status" value="1"/>
</dbReference>
<dbReference type="Proteomes" id="UP000824093">
    <property type="component" value="Unassembled WGS sequence"/>
</dbReference>
<sequence>MIKTEINQLGRLEDQNHKLNISNKINVKSDVFGKLMNFYALAIKKVEEEINNINQEYHEYHLIDHVKSRIKSPKSMLQKMEHKNYELTYQNLIERINDVAGIRIICPFKNNVYVIKSLLEQNSQIHVLNIKDYIAHPKKSGYTSLHMIVEVPVTIENNIVFVKAEIQIRTIAMDFWAELEHDIRYKPQNKVTKYQSKELIKCAKMLNKIEDRMVKIYYN</sequence>
<evidence type="ECO:0000256" key="1">
    <source>
        <dbReference type="ARBA" id="ARBA00004976"/>
    </source>
</evidence>
<protein>
    <submittedName>
        <fullName evidence="4">GTP pyrophosphokinase family protein</fullName>
    </submittedName>
</protein>
<dbReference type="PANTHER" id="PTHR47837">
    <property type="entry name" value="GTP PYROPHOSPHOKINASE YJBM"/>
    <property type="match status" value="1"/>
</dbReference>
<dbReference type="InterPro" id="IPR052366">
    <property type="entry name" value="GTP_Pyrophosphokinase"/>
</dbReference>
<feature type="coiled-coil region" evidence="2">
    <location>
        <begin position="36"/>
        <end position="63"/>
    </location>
</feature>
<dbReference type="EMBL" id="DVNH01000019">
    <property type="protein sequence ID" value="HIU51502.1"/>
    <property type="molecule type" value="Genomic_DNA"/>
</dbReference>
<dbReference type="PANTHER" id="PTHR47837:SF2">
    <property type="entry name" value="GTP PYROPHOSPHOKINASE YWAC"/>
    <property type="match status" value="1"/>
</dbReference>
<dbReference type="SUPFAM" id="SSF81301">
    <property type="entry name" value="Nucleotidyltransferase"/>
    <property type="match status" value="1"/>
</dbReference>
<dbReference type="GO" id="GO:0015969">
    <property type="term" value="P:guanosine tetraphosphate metabolic process"/>
    <property type="evidence" value="ECO:0007669"/>
    <property type="project" value="InterPro"/>
</dbReference>
<dbReference type="AlphaFoldDB" id="A0A9D1S9I7"/>
<accession>A0A9D1S9I7</accession>
<reference evidence="4" key="1">
    <citation type="submission" date="2020-10" db="EMBL/GenBank/DDBJ databases">
        <authorList>
            <person name="Gilroy R."/>
        </authorList>
    </citation>
    <scope>NUCLEOTIDE SEQUENCE</scope>
    <source>
        <strain evidence="4">CHK195-15760</strain>
    </source>
</reference>
<name>A0A9D1S9I7_9FIRM</name>
<dbReference type="SMART" id="SM00954">
    <property type="entry name" value="RelA_SpoT"/>
    <property type="match status" value="1"/>
</dbReference>
<gene>
    <name evidence="4" type="ORF">IAB70_02605</name>
</gene>
<feature type="domain" description="RelA/SpoT" evidence="3">
    <location>
        <begin position="68"/>
        <end position="191"/>
    </location>
</feature>
<proteinExistence type="predicted"/>
<dbReference type="Gene3D" id="3.30.460.10">
    <property type="entry name" value="Beta Polymerase, domain 2"/>
    <property type="match status" value="1"/>
</dbReference>
<evidence type="ECO:0000313" key="5">
    <source>
        <dbReference type="Proteomes" id="UP000824093"/>
    </source>
</evidence>
<evidence type="ECO:0000313" key="4">
    <source>
        <dbReference type="EMBL" id="HIU51502.1"/>
    </source>
</evidence>
<dbReference type="Gene3D" id="1.10.287.860">
    <property type="entry name" value="Nucleotidyltransferase"/>
    <property type="match status" value="1"/>
</dbReference>
<dbReference type="InterPro" id="IPR007685">
    <property type="entry name" value="RelA_SpoT"/>
</dbReference>
<evidence type="ECO:0000256" key="2">
    <source>
        <dbReference type="SAM" id="Coils"/>
    </source>
</evidence>
<reference evidence="4" key="2">
    <citation type="journal article" date="2021" name="PeerJ">
        <title>Extensive microbial diversity within the chicken gut microbiome revealed by metagenomics and culture.</title>
        <authorList>
            <person name="Gilroy R."/>
            <person name="Ravi A."/>
            <person name="Getino M."/>
            <person name="Pursley I."/>
            <person name="Horton D.L."/>
            <person name="Alikhan N.F."/>
            <person name="Baker D."/>
            <person name="Gharbi K."/>
            <person name="Hall N."/>
            <person name="Watson M."/>
            <person name="Adriaenssens E.M."/>
            <person name="Foster-Nyarko E."/>
            <person name="Jarju S."/>
            <person name="Secka A."/>
            <person name="Antonio M."/>
            <person name="Oren A."/>
            <person name="Chaudhuri R.R."/>
            <person name="La Ragione R."/>
            <person name="Hildebrand F."/>
            <person name="Pallen M.J."/>
        </authorList>
    </citation>
    <scope>NUCLEOTIDE SEQUENCE</scope>
    <source>
        <strain evidence="4">CHK195-15760</strain>
    </source>
</reference>
<dbReference type="InterPro" id="IPR043519">
    <property type="entry name" value="NT_sf"/>
</dbReference>
<comment type="pathway">
    <text evidence="1">Purine metabolism; ppGpp biosynthesis; ppGpp from GTP: step 1/2.</text>
</comment>
<dbReference type="Pfam" id="PF04607">
    <property type="entry name" value="RelA_SpoT"/>
    <property type="match status" value="1"/>
</dbReference>
<evidence type="ECO:0000259" key="3">
    <source>
        <dbReference type="SMART" id="SM00954"/>
    </source>
</evidence>
<keyword evidence="2" id="KW-0175">Coiled coil</keyword>
<organism evidence="4 5">
    <name type="scientific">Candidatus Merdicola faecigallinarum</name>
    <dbReference type="NCBI Taxonomy" id="2840862"/>
    <lineage>
        <taxon>Bacteria</taxon>
        <taxon>Bacillati</taxon>
        <taxon>Bacillota</taxon>
        <taxon>Clostridia</taxon>
        <taxon>Candidatus Merdicola</taxon>
    </lineage>
</organism>